<name>A0AAW0L862_QUESU</name>
<dbReference type="Gene3D" id="3.80.10.10">
    <property type="entry name" value="Ribonuclease Inhibitor"/>
    <property type="match status" value="2"/>
</dbReference>
<keyword evidence="11" id="KW-1185">Reference proteome</keyword>
<keyword evidence="3" id="KW-0812">Transmembrane</keyword>
<keyword evidence="7" id="KW-0472">Membrane</keyword>
<evidence type="ECO:0000313" key="10">
    <source>
        <dbReference type="EMBL" id="KAK7847817.1"/>
    </source>
</evidence>
<gene>
    <name evidence="10" type="primary">RLP50_6</name>
    <name evidence="10" type="ORF">CFP56_006154</name>
</gene>
<evidence type="ECO:0000256" key="6">
    <source>
        <dbReference type="ARBA" id="ARBA00022989"/>
    </source>
</evidence>
<dbReference type="PROSITE" id="PS51450">
    <property type="entry name" value="LRR"/>
    <property type="match status" value="1"/>
</dbReference>
<sequence length="336" mass="37378">MAQIPNQNSLSKFNPSKSRLILVLIRCNGGAGHVLLNQNEVKFEAKKISFNPTPMNPIYKDYELIHSSNAMIGICGAALTHKIFLRPGSVFMQVVPLGTEWAVEVCYARLARNVGSEEHCLNYLDLSNTNISGELPSSFSNLKSLNYLDLGSSPIPSEIGRLSNLSMLDLSHNSLTEAIPSVLFTIPSLYSLNLGQNQLIFPLKFQNNSLSPLHTLGLSENKMNESILRSIVNFTKLQGLYLSSINLKGKVELNNFFELKELRSLDLSGNKVLVSKENINSTLPKFSSMRLFSCNLTEFPDFLEAQNELTDLDLSNNKIEVTIRVLSKLECNLKGH</sequence>
<keyword evidence="4" id="KW-0732">Signal</keyword>
<keyword evidence="9" id="KW-0325">Glycoprotein</keyword>
<dbReference type="PRINTS" id="PR00019">
    <property type="entry name" value="LEURICHRPT"/>
</dbReference>
<reference evidence="10 11" key="1">
    <citation type="journal article" date="2018" name="Sci. Data">
        <title>The draft genome sequence of cork oak.</title>
        <authorList>
            <person name="Ramos A.M."/>
            <person name="Usie A."/>
            <person name="Barbosa P."/>
            <person name="Barros P.M."/>
            <person name="Capote T."/>
            <person name="Chaves I."/>
            <person name="Simoes F."/>
            <person name="Abreu I."/>
            <person name="Carrasquinho I."/>
            <person name="Faro C."/>
            <person name="Guimaraes J.B."/>
            <person name="Mendonca D."/>
            <person name="Nobrega F."/>
            <person name="Rodrigues L."/>
            <person name="Saibo N.J.M."/>
            <person name="Varela M.C."/>
            <person name="Egas C."/>
            <person name="Matos J."/>
            <person name="Miguel C.M."/>
            <person name="Oliveira M.M."/>
            <person name="Ricardo C.P."/>
            <person name="Goncalves S."/>
        </authorList>
    </citation>
    <scope>NUCLEOTIDE SEQUENCE [LARGE SCALE GENOMIC DNA]</scope>
    <source>
        <strain evidence="11">cv. HL8</strain>
    </source>
</reference>
<proteinExistence type="predicted"/>
<evidence type="ECO:0000256" key="1">
    <source>
        <dbReference type="ARBA" id="ARBA00004479"/>
    </source>
</evidence>
<keyword evidence="8" id="KW-0675">Receptor</keyword>
<evidence type="ECO:0000256" key="9">
    <source>
        <dbReference type="ARBA" id="ARBA00023180"/>
    </source>
</evidence>
<dbReference type="Proteomes" id="UP000237347">
    <property type="component" value="Unassembled WGS sequence"/>
</dbReference>
<dbReference type="EMBL" id="PKMF04000135">
    <property type="protein sequence ID" value="KAK7847817.1"/>
    <property type="molecule type" value="Genomic_DNA"/>
</dbReference>
<dbReference type="PANTHER" id="PTHR48061:SF2">
    <property type="entry name" value="RECEPTOR LIKE PROTEIN 30-LIKE"/>
    <property type="match status" value="1"/>
</dbReference>
<protein>
    <submittedName>
        <fullName evidence="10">Receptor-like protein 50</fullName>
    </submittedName>
</protein>
<dbReference type="Pfam" id="PF00560">
    <property type="entry name" value="LRR_1"/>
    <property type="match status" value="2"/>
</dbReference>
<dbReference type="InterPro" id="IPR032675">
    <property type="entry name" value="LRR_dom_sf"/>
</dbReference>
<dbReference type="GO" id="GO:0016020">
    <property type="term" value="C:membrane"/>
    <property type="evidence" value="ECO:0007669"/>
    <property type="project" value="UniProtKB-SubCell"/>
</dbReference>
<dbReference type="InterPro" id="IPR001611">
    <property type="entry name" value="Leu-rich_rpt"/>
</dbReference>
<evidence type="ECO:0000256" key="3">
    <source>
        <dbReference type="ARBA" id="ARBA00022692"/>
    </source>
</evidence>
<dbReference type="InterPro" id="IPR046956">
    <property type="entry name" value="RLP23-like"/>
</dbReference>
<accession>A0AAW0L862</accession>
<evidence type="ECO:0000256" key="4">
    <source>
        <dbReference type="ARBA" id="ARBA00022729"/>
    </source>
</evidence>
<dbReference type="PANTHER" id="PTHR48061">
    <property type="entry name" value="LEUCINE-RICH REPEAT RECEPTOR PROTEIN KINASE EMS1-LIKE-RELATED"/>
    <property type="match status" value="1"/>
</dbReference>
<comment type="subcellular location">
    <subcellularLocation>
        <location evidence="1">Membrane</location>
        <topology evidence="1">Single-pass type I membrane protein</topology>
    </subcellularLocation>
</comment>
<keyword evidence="5" id="KW-0677">Repeat</keyword>
<evidence type="ECO:0000256" key="5">
    <source>
        <dbReference type="ARBA" id="ARBA00022737"/>
    </source>
</evidence>
<evidence type="ECO:0000256" key="7">
    <source>
        <dbReference type="ARBA" id="ARBA00023136"/>
    </source>
</evidence>
<evidence type="ECO:0000256" key="2">
    <source>
        <dbReference type="ARBA" id="ARBA00022614"/>
    </source>
</evidence>
<dbReference type="AlphaFoldDB" id="A0AAW0L862"/>
<dbReference type="SUPFAM" id="SSF52058">
    <property type="entry name" value="L domain-like"/>
    <property type="match status" value="1"/>
</dbReference>
<organism evidence="10 11">
    <name type="scientific">Quercus suber</name>
    <name type="common">Cork oak</name>
    <dbReference type="NCBI Taxonomy" id="58331"/>
    <lineage>
        <taxon>Eukaryota</taxon>
        <taxon>Viridiplantae</taxon>
        <taxon>Streptophyta</taxon>
        <taxon>Embryophyta</taxon>
        <taxon>Tracheophyta</taxon>
        <taxon>Spermatophyta</taxon>
        <taxon>Magnoliopsida</taxon>
        <taxon>eudicotyledons</taxon>
        <taxon>Gunneridae</taxon>
        <taxon>Pentapetalae</taxon>
        <taxon>rosids</taxon>
        <taxon>fabids</taxon>
        <taxon>Fagales</taxon>
        <taxon>Fagaceae</taxon>
        <taxon>Quercus</taxon>
    </lineage>
</organism>
<evidence type="ECO:0000313" key="11">
    <source>
        <dbReference type="Proteomes" id="UP000237347"/>
    </source>
</evidence>
<keyword evidence="2" id="KW-0433">Leucine-rich repeat</keyword>
<evidence type="ECO:0000256" key="8">
    <source>
        <dbReference type="ARBA" id="ARBA00023170"/>
    </source>
</evidence>
<comment type="caution">
    <text evidence="10">The sequence shown here is derived from an EMBL/GenBank/DDBJ whole genome shotgun (WGS) entry which is preliminary data.</text>
</comment>
<keyword evidence="6" id="KW-1133">Transmembrane helix</keyword>
<dbReference type="FunFam" id="3.80.10.10:FF:000041">
    <property type="entry name" value="LRR receptor-like serine/threonine-protein kinase ERECTA"/>
    <property type="match status" value="1"/>
</dbReference>